<organism evidence="11">
    <name type="scientific">Planktothricoides sp. SpSt-374</name>
    <dbReference type="NCBI Taxonomy" id="2282167"/>
    <lineage>
        <taxon>Bacteria</taxon>
        <taxon>Bacillati</taxon>
        <taxon>Cyanobacteriota</taxon>
        <taxon>Cyanophyceae</taxon>
        <taxon>Oscillatoriophycideae</taxon>
        <taxon>Oscillatoriales</taxon>
        <taxon>Oscillatoriaceae</taxon>
        <taxon>Planktothricoides</taxon>
    </lineage>
</organism>
<evidence type="ECO:0000256" key="7">
    <source>
        <dbReference type="ARBA" id="ARBA00022989"/>
    </source>
</evidence>
<accession>A0A7C3ZUR7</accession>
<feature type="transmembrane region" description="Helical" evidence="10">
    <location>
        <begin position="86"/>
        <end position="108"/>
    </location>
</feature>
<evidence type="ECO:0000313" key="11">
    <source>
        <dbReference type="EMBL" id="HGG01746.1"/>
    </source>
</evidence>
<feature type="transmembrane region" description="Helical" evidence="10">
    <location>
        <begin position="114"/>
        <end position="137"/>
    </location>
</feature>
<evidence type="ECO:0000256" key="9">
    <source>
        <dbReference type="ARBA" id="ARBA00023136"/>
    </source>
</evidence>
<evidence type="ECO:0000256" key="10">
    <source>
        <dbReference type="SAM" id="Phobius"/>
    </source>
</evidence>
<keyword evidence="7 10" id="KW-1133">Transmembrane helix</keyword>
<keyword evidence="6 10" id="KW-0812">Transmembrane</keyword>
<dbReference type="GO" id="GO:0000103">
    <property type="term" value="P:sulfate assimilation"/>
    <property type="evidence" value="ECO:0007669"/>
    <property type="project" value="TreeGrafter"/>
</dbReference>
<keyword evidence="9 10" id="KW-0472">Membrane</keyword>
<evidence type="ECO:0000256" key="2">
    <source>
        <dbReference type="ARBA" id="ARBA00022448"/>
    </source>
</evidence>
<comment type="subcellular location">
    <subcellularLocation>
        <location evidence="1">Membrane</location>
        <topology evidence="1">Multi-pass membrane protein</topology>
    </subcellularLocation>
</comment>
<keyword evidence="4" id="KW-0997">Cell inner membrane</keyword>
<keyword evidence="2" id="KW-0813">Transport</keyword>
<gene>
    <name evidence="11" type="ORF">ENR15_14115</name>
</gene>
<feature type="transmembrane region" description="Helical" evidence="10">
    <location>
        <begin position="176"/>
        <end position="193"/>
    </location>
</feature>
<evidence type="ECO:0000256" key="1">
    <source>
        <dbReference type="ARBA" id="ARBA00004141"/>
    </source>
</evidence>
<sequence>MAEKANSQPISPLKEAIGGFGLVAGATYPLRALALWRRSPDLLTYVWVPVLVNAVTGIALYLGLLLPGLAKIEAVVIGLRQWIQNLLANLPAWLSYLSITAVVLGWLLRVVLVGGLLVAIGLLLVQFGTILGAPWYGKLSERIEELRTGQLPTPATGFAAMLVDIWRALMFEVKKLAFALGIGLLLLLVNFLLPLIGTAIASIGGVAVAATLVCLDFIDGPLERRRLKFRTKLGLVFRCFPASGTFALVCLTLISLPVLNLLAVPLCVTAGTLFFCDRILPTMNPQPLNPDRPE</sequence>
<evidence type="ECO:0000256" key="3">
    <source>
        <dbReference type="ARBA" id="ARBA00022475"/>
    </source>
</evidence>
<evidence type="ECO:0000256" key="4">
    <source>
        <dbReference type="ARBA" id="ARBA00022519"/>
    </source>
</evidence>
<protein>
    <recommendedName>
        <fullName evidence="12">Sulfate transporter CysZ</fullName>
    </recommendedName>
</protein>
<proteinExistence type="predicted"/>
<evidence type="ECO:0000256" key="6">
    <source>
        <dbReference type="ARBA" id="ARBA00022692"/>
    </source>
</evidence>
<dbReference type="Pfam" id="PF07264">
    <property type="entry name" value="EI24"/>
    <property type="match status" value="1"/>
</dbReference>
<feature type="transmembrane region" description="Helical" evidence="10">
    <location>
        <begin position="239"/>
        <end position="256"/>
    </location>
</feature>
<dbReference type="GO" id="GO:0009675">
    <property type="term" value="F:high-affinity sulfate:proton symporter activity"/>
    <property type="evidence" value="ECO:0007669"/>
    <property type="project" value="TreeGrafter"/>
</dbReference>
<dbReference type="InterPro" id="IPR059112">
    <property type="entry name" value="CysZ/EI24"/>
</dbReference>
<dbReference type="GO" id="GO:0019344">
    <property type="term" value="P:cysteine biosynthetic process"/>
    <property type="evidence" value="ECO:0007669"/>
    <property type="project" value="TreeGrafter"/>
</dbReference>
<reference evidence="11" key="1">
    <citation type="journal article" date="2020" name="mSystems">
        <title>Genome- and Community-Level Interaction Insights into Carbon Utilization and Element Cycling Functions of Hydrothermarchaeota in Hydrothermal Sediment.</title>
        <authorList>
            <person name="Zhou Z."/>
            <person name="Liu Y."/>
            <person name="Xu W."/>
            <person name="Pan J."/>
            <person name="Luo Z.H."/>
            <person name="Li M."/>
        </authorList>
    </citation>
    <scope>NUCLEOTIDE SEQUENCE [LARGE SCALE GENOMIC DNA]</scope>
    <source>
        <strain evidence="11">SpSt-374</strain>
    </source>
</reference>
<dbReference type="PANTHER" id="PTHR37468">
    <property type="entry name" value="SULFATE TRANSPORTER CYSZ"/>
    <property type="match status" value="1"/>
</dbReference>
<dbReference type="InterPro" id="IPR050480">
    <property type="entry name" value="CysZ-like"/>
</dbReference>
<feature type="transmembrane region" description="Helical" evidence="10">
    <location>
        <begin position="199"/>
        <end position="218"/>
    </location>
</feature>
<dbReference type="GO" id="GO:0005886">
    <property type="term" value="C:plasma membrane"/>
    <property type="evidence" value="ECO:0007669"/>
    <property type="project" value="TreeGrafter"/>
</dbReference>
<keyword evidence="8" id="KW-0764">Sulfate transport</keyword>
<evidence type="ECO:0000256" key="8">
    <source>
        <dbReference type="ARBA" id="ARBA00023032"/>
    </source>
</evidence>
<keyword evidence="3" id="KW-1003">Cell membrane</keyword>
<dbReference type="EMBL" id="DSPX01000141">
    <property type="protein sequence ID" value="HGG01746.1"/>
    <property type="molecule type" value="Genomic_DNA"/>
</dbReference>
<dbReference type="AlphaFoldDB" id="A0A7C3ZUR7"/>
<dbReference type="PANTHER" id="PTHR37468:SF1">
    <property type="entry name" value="SULFATE TRANSPORTER CYSZ"/>
    <property type="match status" value="1"/>
</dbReference>
<keyword evidence="5" id="KW-0028">Amino-acid biosynthesis</keyword>
<feature type="transmembrane region" description="Helical" evidence="10">
    <location>
        <begin position="42"/>
        <end position="66"/>
    </location>
</feature>
<evidence type="ECO:0000256" key="5">
    <source>
        <dbReference type="ARBA" id="ARBA00022605"/>
    </source>
</evidence>
<evidence type="ECO:0008006" key="12">
    <source>
        <dbReference type="Google" id="ProtNLM"/>
    </source>
</evidence>
<name>A0A7C3ZUR7_9CYAN</name>
<comment type="caution">
    <text evidence="11">The sequence shown here is derived from an EMBL/GenBank/DDBJ whole genome shotgun (WGS) entry which is preliminary data.</text>
</comment>